<dbReference type="PANTHER" id="PTHR32089">
    <property type="entry name" value="METHYL-ACCEPTING CHEMOTAXIS PROTEIN MCPB"/>
    <property type="match status" value="1"/>
</dbReference>
<dbReference type="GO" id="GO:0006935">
    <property type="term" value="P:chemotaxis"/>
    <property type="evidence" value="ECO:0007669"/>
    <property type="project" value="InterPro"/>
</dbReference>
<dbReference type="InterPro" id="IPR004090">
    <property type="entry name" value="Chemotax_Me-accpt_rcpt"/>
</dbReference>
<dbReference type="SMART" id="SM00283">
    <property type="entry name" value="MA"/>
    <property type="match status" value="1"/>
</dbReference>
<keyword evidence="1 3" id="KW-0807">Transducer</keyword>
<dbReference type="OrthoDB" id="332024at2"/>
<organism evidence="7 8">
    <name type="scientific">Leptospira gomenensis</name>
    <dbReference type="NCBI Taxonomy" id="2484974"/>
    <lineage>
        <taxon>Bacteria</taxon>
        <taxon>Pseudomonadati</taxon>
        <taxon>Spirochaetota</taxon>
        <taxon>Spirochaetia</taxon>
        <taxon>Leptospirales</taxon>
        <taxon>Leptospiraceae</taxon>
        <taxon>Leptospira</taxon>
    </lineage>
</organism>
<evidence type="ECO:0000313" key="7">
    <source>
        <dbReference type="EMBL" id="TGK34589.1"/>
    </source>
</evidence>
<dbReference type="EMBL" id="RQFA01000037">
    <property type="protein sequence ID" value="TGK34589.1"/>
    <property type="molecule type" value="Genomic_DNA"/>
</dbReference>
<proteinExistence type="inferred from homology"/>
<dbReference type="InterPro" id="IPR003660">
    <property type="entry name" value="HAMP_dom"/>
</dbReference>
<comment type="caution">
    <text evidence="7">The sequence shown here is derived from an EMBL/GenBank/DDBJ whole genome shotgun (WGS) entry which is preliminary data.</text>
</comment>
<dbReference type="PROSITE" id="PS50111">
    <property type="entry name" value="CHEMOTAXIS_TRANSDUC_2"/>
    <property type="match status" value="1"/>
</dbReference>
<keyword evidence="4" id="KW-0472">Membrane</keyword>
<evidence type="ECO:0000256" key="2">
    <source>
        <dbReference type="ARBA" id="ARBA00029447"/>
    </source>
</evidence>
<feature type="transmembrane region" description="Helical" evidence="4">
    <location>
        <begin position="186"/>
        <end position="207"/>
    </location>
</feature>
<evidence type="ECO:0000313" key="8">
    <source>
        <dbReference type="Proteomes" id="UP000298277"/>
    </source>
</evidence>
<evidence type="ECO:0000259" key="6">
    <source>
        <dbReference type="PROSITE" id="PS50885"/>
    </source>
</evidence>
<dbReference type="GO" id="GO:0016020">
    <property type="term" value="C:membrane"/>
    <property type="evidence" value="ECO:0007669"/>
    <property type="project" value="InterPro"/>
</dbReference>
<gene>
    <name evidence="7" type="ORF">EHQ17_09225</name>
</gene>
<comment type="similarity">
    <text evidence="2">Belongs to the methyl-accepting chemotaxis (MCP) protein family.</text>
</comment>
<dbReference type="PROSITE" id="PS50885">
    <property type="entry name" value="HAMP"/>
    <property type="match status" value="1"/>
</dbReference>
<dbReference type="Pfam" id="PF00015">
    <property type="entry name" value="MCPsignal"/>
    <property type="match status" value="1"/>
</dbReference>
<dbReference type="AlphaFoldDB" id="A0A5F1YHX1"/>
<keyword evidence="4" id="KW-1133">Transmembrane helix</keyword>
<dbReference type="GO" id="GO:0004888">
    <property type="term" value="F:transmembrane signaling receptor activity"/>
    <property type="evidence" value="ECO:0007669"/>
    <property type="project" value="InterPro"/>
</dbReference>
<evidence type="ECO:0000256" key="4">
    <source>
        <dbReference type="SAM" id="Phobius"/>
    </source>
</evidence>
<dbReference type="PANTHER" id="PTHR32089:SF112">
    <property type="entry name" value="LYSOZYME-LIKE PROTEIN-RELATED"/>
    <property type="match status" value="1"/>
</dbReference>
<reference evidence="7" key="1">
    <citation type="journal article" date="2019" name="PLoS Negl. Trop. Dis.">
        <title>Revisiting the worldwide diversity of Leptospira species in the environment.</title>
        <authorList>
            <person name="Vincent A.T."/>
            <person name="Schiettekatte O."/>
            <person name="Bourhy P."/>
            <person name="Veyrier F.J."/>
            <person name="Picardeau M."/>
        </authorList>
    </citation>
    <scope>NUCLEOTIDE SEQUENCE [LARGE SCALE GENOMIC DNA]</scope>
    <source>
        <strain evidence="7">201800299</strain>
    </source>
</reference>
<protein>
    <submittedName>
        <fullName evidence="7">Methyl-accepting chemotaxis protein</fullName>
    </submittedName>
</protein>
<feature type="transmembrane region" description="Helical" evidence="4">
    <location>
        <begin position="15"/>
        <end position="36"/>
    </location>
</feature>
<evidence type="ECO:0000256" key="1">
    <source>
        <dbReference type="ARBA" id="ARBA00023224"/>
    </source>
</evidence>
<dbReference type="InterPro" id="IPR024478">
    <property type="entry name" value="HlyB_4HB_MCP"/>
</dbReference>
<keyword evidence="4" id="KW-0812">Transmembrane</keyword>
<keyword evidence="8" id="KW-1185">Reference proteome</keyword>
<name>A0A5F1YHX1_9LEPT</name>
<feature type="domain" description="HAMP" evidence="6">
    <location>
        <begin position="213"/>
        <end position="265"/>
    </location>
</feature>
<dbReference type="SUPFAM" id="SSF58104">
    <property type="entry name" value="Methyl-accepting chemotaxis protein (MCP) signaling domain"/>
    <property type="match status" value="1"/>
</dbReference>
<feature type="domain" description="Methyl-accepting transducer" evidence="5">
    <location>
        <begin position="270"/>
        <end position="534"/>
    </location>
</feature>
<dbReference type="GO" id="GO:0007165">
    <property type="term" value="P:signal transduction"/>
    <property type="evidence" value="ECO:0007669"/>
    <property type="project" value="UniProtKB-KW"/>
</dbReference>
<sequence>MNLLGNIDIKTRLRLSFGAIIGMFILSSALTVYNTFVYRKTIRSMIDNSQPKFQLMNLTLEKLILAELTLSSKVSTVDSVLSEEEHGRILALLREIEENNGKFREFPLEPGESDKIRSFEEGLKELSQYAETIHALCKENKRQEAQILYVRGIHPLSASLRKTIKEVIDFETTNSRKSEDVAEAQLTFSLYTISLLSLISLVAGIWFSRSIILSVMFPLKKAIHFASEIQNGNLRNEIEIDRLDEMGELLEFLKKMETSLREIIVEARMSIENSEAASKEFSKVSKEFISTAETQAYDSQKVADLIDRLSILVEKNTSTILTSAEHLRNLEKEIQKNLSSLIQVTESLNSLALQAKESSETAFKGREKVDGVQKSFLEIKDTVQKIKESLVKIGEISTRTNMLALNAAIEAARAGEQGRGFSVVADEVSQLADHTMRNTKEITDLIEFTRTSIEAGNGEMDQFSDFFSMIQENASNMARFSVRLLEDMRVQESGLNLCSQKMHEIASNITDLEYSSLENKNAYSSIKQSIRDLSLGAKMISSGSQNIDSGAKRIDEQSDRVKRLLEKFSV</sequence>
<accession>A0A5F1YHX1</accession>
<dbReference type="Proteomes" id="UP000298277">
    <property type="component" value="Unassembled WGS sequence"/>
</dbReference>
<dbReference type="Gene3D" id="1.10.287.950">
    <property type="entry name" value="Methyl-accepting chemotaxis protein"/>
    <property type="match status" value="1"/>
</dbReference>
<evidence type="ECO:0000256" key="3">
    <source>
        <dbReference type="PROSITE-ProRule" id="PRU00284"/>
    </source>
</evidence>
<dbReference type="RefSeq" id="WP_135595240.1">
    <property type="nucleotide sequence ID" value="NZ_RQEZ01000114.1"/>
</dbReference>
<dbReference type="PRINTS" id="PR00260">
    <property type="entry name" value="CHEMTRNSDUCR"/>
</dbReference>
<dbReference type="InterPro" id="IPR004089">
    <property type="entry name" value="MCPsignal_dom"/>
</dbReference>
<evidence type="ECO:0000259" key="5">
    <source>
        <dbReference type="PROSITE" id="PS50111"/>
    </source>
</evidence>
<dbReference type="Pfam" id="PF12729">
    <property type="entry name" value="4HB_MCP_1"/>
    <property type="match status" value="1"/>
</dbReference>